<dbReference type="EMBL" id="FNDZ01000019">
    <property type="protein sequence ID" value="SDJ40300.1"/>
    <property type="molecule type" value="Genomic_DNA"/>
</dbReference>
<evidence type="ECO:0000313" key="2">
    <source>
        <dbReference type="Proteomes" id="UP000183255"/>
    </source>
</evidence>
<reference evidence="1 2" key="1">
    <citation type="submission" date="2016-10" db="EMBL/GenBank/DDBJ databases">
        <authorList>
            <person name="de Groot N.N."/>
        </authorList>
    </citation>
    <scope>NUCLEOTIDE SEQUENCE [LARGE SCALE GENOMIC DNA]</scope>
    <source>
        <strain evidence="1 2">CGMCC 1.5058</strain>
    </source>
</reference>
<sequence>MIKLGHSRDIEAVHHLPSEVVEEILDNLKVLDEEYGEDRNISEDQGGYVVILTKESDLKDLSSLIGGDIINEAIPEYVAIIRCATKEVFTVSLFICGSDFGIIAVIPYKITPKYLLSYA</sequence>
<proteinExistence type="predicted"/>
<accession>A0A1G8TI13</accession>
<evidence type="ECO:0000313" key="1">
    <source>
        <dbReference type="EMBL" id="SDJ40300.1"/>
    </source>
</evidence>
<dbReference type="AlphaFoldDB" id="A0A1G8TI13"/>
<name>A0A1G8TI13_9CLOT</name>
<protein>
    <submittedName>
        <fullName evidence="1">Uncharacterized protein</fullName>
    </submittedName>
</protein>
<dbReference type="RefSeq" id="WP_051651770.1">
    <property type="nucleotide sequence ID" value="NZ_FNDZ01000019.1"/>
</dbReference>
<organism evidence="1 2">
    <name type="scientific">Proteiniclasticum ruminis</name>
    <dbReference type="NCBI Taxonomy" id="398199"/>
    <lineage>
        <taxon>Bacteria</taxon>
        <taxon>Bacillati</taxon>
        <taxon>Bacillota</taxon>
        <taxon>Clostridia</taxon>
        <taxon>Eubacteriales</taxon>
        <taxon>Clostridiaceae</taxon>
        <taxon>Proteiniclasticum</taxon>
    </lineage>
</organism>
<gene>
    <name evidence="1" type="ORF">SAMN05421804_1198</name>
</gene>
<dbReference type="Proteomes" id="UP000183255">
    <property type="component" value="Unassembled WGS sequence"/>
</dbReference>